<name>A0ABT7SFE1_9CELL</name>
<accession>A0ABT7SFE1</accession>
<reference evidence="4 5" key="1">
    <citation type="submission" date="2023-06" db="EMBL/GenBank/DDBJ databases">
        <title>Cellulomonas sp. MW4 Whole genome sequence.</title>
        <authorList>
            <person name="Park S."/>
        </authorList>
    </citation>
    <scope>NUCLEOTIDE SEQUENCE [LARGE SCALE GENOMIC DNA]</scope>
    <source>
        <strain evidence="4 5">MW4</strain>
    </source>
</reference>
<evidence type="ECO:0000313" key="5">
    <source>
        <dbReference type="Proteomes" id="UP001529338"/>
    </source>
</evidence>
<dbReference type="GO" id="GO:0005840">
    <property type="term" value="C:ribosome"/>
    <property type="evidence" value="ECO:0007669"/>
    <property type="project" value="UniProtKB-KW"/>
</dbReference>
<dbReference type="InterPro" id="IPR050832">
    <property type="entry name" value="Bact_Acetyltransf"/>
</dbReference>
<dbReference type="EMBL" id="JAUCGQ010000001">
    <property type="protein sequence ID" value="MDM7854282.1"/>
    <property type="molecule type" value="Genomic_DNA"/>
</dbReference>
<dbReference type="InterPro" id="IPR006464">
    <property type="entry name" value="AcTrfase_RimI/Ard1"/>
</dbReference>
<dbReference type="CDD" id="cd04301">
    <property type="entry name" value="NAT_SF"/>
    <property type="match status" value="1"/>
</dbReference>
<proteinExistence type="predicted"/>
<dbReference type="PROSITE" id="PS51186">
    <property type="entry name" value="GNAT"/>
    <property type="match status" value="1"/>
</dbReference>
<dbReference type="EC" id="2.3.1.266" evidence="4"/>
<evidence type="ECO:0000259" key="3">
    <source>
        <dbReference type="PROSITE" id="PS51186"/>
    </source>
</evidence>
<keyword evidence="5" id="KW-1185">Reference proteome</keyword>
<sequence>MTTTLRPLTHADLPDLVRMEGELFGAGAWSRESLAEEIVGTGRWYLGAVVDGRLVGYAGLWFDGYDAQVMTIGTDVAHQGRGLGRLMIDALVDRARALGAGAVLLEVRVDNEPALRLYRRTGFQQLGLRRGYYQPENADAWTMRLDLRDPTPTPQEMA</sequence>
<evidence type="ECO:0000313" key="4">
    <source>
        <dbReference type="EMBL" id="MDM7854282.1"/>
    </source>
</evidence>
<keyword evidence="4" id="KW-0687">Ribonucleoprotein</keyword>
<protein>
    <submittedName>
        <fullName evidence="4">Ribosomal protein S18-alanine N-acetyltransferase</fullName>
        <ecNumber evidence="4">2.3.1.266</ecNumber>
    </submittedName>
</protein>
<dbReference type="SUPFAM" id="SSF55729">
    <property type="entry name" value="Acyl-CoA N-acyltransferases (Nat)"/>
    <property type="match status" value="1"/>
</dbReference>
<evidence type="ECO:0000256" key="1">
    <source>
        <dbReference type="ARBA" id="ARBA00022679"/>
    </source>
</evidence>
<keyword evidence="1 4" id="KW-0808">Transferase</keyword>
<dbReference type="InterPro" id="IPR000182">
    <property type="entry name" value="GNAT_dom"/>
</dbReference>
<organism evidence="4 5">
    <name type="scientific">Cellulomonas alba</name>
    <dbReference type="NCBI Taxonomy" id="3053467"/>
    <lineage>
        <taxon>Bacteria</taxon>
        <taxon>Bacillati</taxon>
        <taxon>Actinomycetota</taxon>
        <taxon>Actinomycetes</taxon>
        <taxon>Micrococcales</taxon>
        <taxon>Cellulomonadaceae</taxon>
        <taxon>Cellulomonas</taxon>
    </lineage>
</organism>
<dbReference type="GO" id="GO:0008999">
    <property type="term" value="F:protein-N-terminal-alanine acetyltransferase activity"/>
    <property type="evidence" value="ECO:0007669"/>
    <property type="project" value="UniProtKB-EC"/>
</dbReference>
<dbReference type="NCBIfam" id="TIGR01575">
    <property type="entry name" value="rimI"/>
    <property type="match status" value="1"/>
</dbReference>
<dbReference type="Pfam" id="PF00583">
    <property type="entry name" value="Acetyltransf_1"/>
    <property type="match status" value="1"/>
</dbReference>
<comment type="caution">
    <text evidence="4">The sequence shown here is derived from an EMBL/GenBank/DDBJ whole genome shotgun (WGS) entry which is preliminary data.</text>
</comment>
<gene>
    <name evidence="4" type="primary">rimI</name>
    <name evidence="4" type="ORF">QRT04_04995</name>
</gene>
<evidence type="ECO:0000256" key="2">
    <source>
        <dbReference type="ARBA" id="ARBA00023315"/>
    </source>
</evidence>
<dbReference type="InterPro" id="IPR016181">
    <property type="entry name" value="Acyl_CoA_acyltransferase"/>
</dbReference>
<keyword evidence="4" id="KW-0689">Ribosomal protein</keyword>
<feature type="domain" description="N-acetyltransferase" evidence="3">
    <location>
        <begin position="3"/>
        <end position="148"/>
    </location>
</feature>
<dbReference type="PANTHER" id="PTHR43877:SF2">
    <property type="entry name" value="AMINOALKYLPHOSPHONATE N-ACETYLTRANSFERASE-RELATED"/>
    <property type="match status" value="1"/>
</dbReference>
<dbReference type="PANTHER" id="PTHR43877">
    <property type="entry name" value="AMINOALKYLPHOSPHONATE N-ACETYLTRANSFERASE-RELATED-RELATED"/>
    <property type="match status" value="1"/>
</dbReference>
<keyword evidence="2 4" id="KW-0012">Acyltransferase</keyword>
<dbReference type="RefSeq" id="WP_289453977.1">
    <property type="nucleotide sequence ID" value="NZ_JAUCGQ010000001.1"/>
</dbReference>
<dbReference type="Proteomes" id="UP001529338">
    <property type="component" value="Unassembled WGS sequence"/>
</dbReference>
<dbReference type="Gene3D" id="3.40.630.30">
    <property type="match status" value="1"/>
</dbReference>